<sequence length="513" mass="61640">MVLSNDSKKMIDFFKKVKYRKNFVIKNINNTNISKIVNYLIEKYNNFNTEKLDLINKNDKILEEEIFLNNLDTCSGNKKNYLLNIQKILIILNKDENKHILDKMLKLHKYDIKQIQNIYKFINQVEVYENKYIIDWINQNGIELMRSLYIFLLNKRLPKEVYQILGSNYEIYGEFTSVDIQGEIELGLKNMYKRKYLLNNTELNIVLYTNQKIEKNESSFQNFIKRCFFLSYILNDTKSINYKLWMSSIKKYLPKKLNLSLGPKEVNSGCTNRVEISLWRKEEISKILIHEIMHYLYLERIPDIDIIRNYIYNKFDININVNINFFESYAEFWTNILNITFIVMSNKNNVILKKSKRKTGTLKKNKSVKNRKKIIDEIIKLLNIEITFSLFQCAKVLNYFNYNSFNEFYNYSGYLKKTDRFKQRSNVFSYYIARPLLLFNIEKMISLCYKYNLDNVIKNNIPASEFINVMEDTINNTNFISVIDNLIKDNKTMKNKFIKNTMRFTCIEQKYKF</sequence>
<proteinExistence type="predicted"/>
<evidence type="ECO:0000313" key="1">
    <source>
        <dbReference type="EMBL" id="QDY52176.1"/>
    </source>
</evidence>
<protein>
    <submittedName>
        <fullName evidence="1">Uncharacterized protein</fullName>
    </submittedName>
</protein>
<name>A0A5B8IE47_9VIRU</name>
<gene>
    <name evidence="1" type="ORF">4_56</name>
</gene>
<reference evidence="1" key="1">
    <citation type="submission" date="2018-11" db="EMBL/GenBank/DDBJ databases">
        <title>A distinct lineage of giant viruses engineers rhodopsin photosystems in predatory marine eukaryotes.</title>
        <authorList>
            <person name="Needham D.M."/>
            <person name="Yoshizawa S."/>
            <person name="Hosaka T."/>
            <person name="Poirier C."/>
            <person name="Choi C.-J."/>
            <person name="Hehenberger E."/>
            <person name="Irwin N.A.T."/>
            <person name="Wilken S."/>
            <person name="Yung C.-M."/>
            <person name="Bachy C."/>
            <person name="Kurihara R."/>
            <person name="Nakajima Y."/>
            <person name="Kojima K."/>
            <person name="Kimura-Someya T."/>
            <person name="Leonard G."/>
            <person name="Malmstrom R.R."/>
            <person name="Mende D."/>
            <person name="Olson D.K."/>
            <person name="Sudo Y."/>
            <person name="Sudek S."/>
            <person name="Richards T.A."/>
            <person name="DeLong E.F."/>
            <person name="Keeling P.J."/>
            <person name="Santoro A.E."/>
            <person name="Shirouzu M."/>
            <person name="Iwasaki W."/>
            <person name="Worden A.Z."/>
        </authorList>
    </citation>
    <scope>NUCLEOTIDE SEQUENCE</scope>
</reference>
<organism evidence="1">
    <name type="scientific">Mimiviridae sp. ChoanoV1</name>
    <dbReference type="NCBI Taxonomy" id="2596887"/>
    <lineage>
        <taxon>Viruses</taxon>
        <taxon>Varidnaviria</taxon>
        <taxon>Bamfordvirae</taxon>
        <taxon>Nucleocytoviricota</taxon>
        <taxon>Megaviricetes</taxon>
        <taxon>Imitervirales</taxon>
        <taxon>Schizomimiviridae</taxon>
    </lineage>
</organism>
<accession>A0A5B8IE47</accession>
<dbReference type="EMBL" id="MK250088">
    <property type="protein sequence ID" value="QDY52176.1"/>
    <property type="molecule type" value="Genomic_DNA"/>
</dbReference>